<name>A0A8S4PFN6_OWEFU</name>
<accession>A0A8S4PFN6</accession>
<sequence>AAQTTQSATIPERSNRTQANNSSGGTVMYQTPQGVVYATPTTQVNHIPDTFILNLPSAPVISQQPTNTETTNSGSSQQQQPQFISIPIPVSIGTGPGVVQSPVLASQTSRDGGGSMEVRSPNKLRK</sequence>
<feature type="region of interest" description="Disordered" evidence="1">
    <location>
        <begin position="58"/>
        <end position="126"/>
    </location>
</feature>
<evidence type="ECO:0000313" key="3">
    <source>
        <dbReference type="Proteomes" id="UP000749559"/>
    </source>
</evidence>
<protein>
    <submittedName>
        <fullName evidence="2">Uncharacterized protein</fullName>
    </submittedName>
</protein>
<dbReference type="Proteomes" id="UP000749559">
    <property type="component" value="Unassembled WGS sequence"/>
</dbReference>
<feature type="compositionally biased region" description="Polar residues" evidence="1">
    <location>
        <begin position="16"/>
        <end position="27"/>
    </location>
</feature>
<feature type="non-terminal residue" evidence="2">
    <location>
        <position position="126"/>
    </location>
</feature>
<comment type="caution">
    <text evidence="2">The sequence shown here is derived from an EMBL/GenBank/DDBJ whole genome shotgun (WGS) entry which is preliminary data.</text>
</comment>
<dbReference type="AlphaFoldDB" id="A0A8S4PFN6"/>
<evidence type="ECO:0000313" key="2">
    <source>
        <dbReference type="EMBL" id="CAH1791895.1"/>
    </source>
</evidence>
<feature type="compositionally biased region" description="Polar residues" evidence="1">
    <location>
        <begin position="60"/>
        <end position="72"/>
    </location>
</feature>
<feature type="region of interest" description="Disordered" evidence="1">
    <location>
        <begin position="1"/>
        <end position="27"/>
    </location>
</feature>
<feature type="compositionally biased region" description="Low complexity" evidence="1">
    <location>
        <begin position="73"/>
        <end position="92"/>
    </location>
</feature>
<proteinExistence type="predicted"/>
<dbReference type="EMBL" id="CAIIXF020000008">
    <property type="protein sequence ID" value="CAH1791895.1"/>
    <property type="molecule type" value="Genomic_DNA"/>
</dbReference>
<organism evidence="2 3">
    <name type="scientific">Owenia fusiformis</name>
    <name type="common">Polychaete worm</name>
    <dbReference type="NCBI Taxonomy" id="6347"/>
    <lineage>
        <taxon>Eukaryota</taxon>
        <taxon>Metazoa</taxon>
        <taxon>Spiralia</taxon>
        <taxon>Lophotrochozoa</taxon>
        <taxon>Annelida</taxon>
        <taxon>Polychaeta</taxon>
        <taxon>Sedentaria</taxon>
        <taxon>Canalipalpata</taxon>
        <taxon>Sabellida</taxon>
        <taxon>Oweniida</taxon>
        <taxon>Oweniidae</taxon>
        <taxon>Owenia</taxon>
    </lineage>
</organism>
<reference evidence="2" key="1">
    <citation type="submission" date="2022-03" db="EMBL/GenBank/DDBJ databases">
        <authorList>
            <person name="Martin C."/>
        </authorList>
    </citation>
    <scope>NUCLEOTIDE SEQUENCE</scope>
</reference>
<keyword evidence="3" id="KW-1185">Reference proteome</keyword>
<evidence type="ECO:0000256" key="1">
    <source>
        <dbReference type="SAM" id="MobiDB-lite"/>
    </source>
</evidence>
<gene>
    <name evidence="2" type="ORF">OFUS_LOCUS16933</name>
</gene>